<gene>
    <name evidence="8" type="ORF">ACFQMF_02060</name>
</gene>
<accession>A0ABD6AID6</accession>
<dbReference type="SMART" id="SM00752">
    <property type="entry name" value="HTTM"/>
    <property type="match status" value="1"/>
</dbReference>
<evidence type="ECO:0000313" key="9">
    <source>
        <dbReference type="Proteomes" id="UP001596545"/>
    </source>
</evidence>
<feature type="region of interest" description="Disordered" evidence="5">
    <location>
        <begin position="336"/>
        <end position="363"/>
    </location>
</feature>
<feature type="domain" description="HTTM-like" evidence="7">
    <location>
        <begin position="38"/>
        <end position="321"/>
    </location>
</feature>
<dbReference type="PANTHER" id="PTHR39535:SF2">
    <property type="entry name" value="HTTM DOMAIN-CONTAINING PROTEIN"/>
    <property type="match status" value="1"/>
</dbReference>
<protein>
    <submittedName>
        <fullName evidence="8">HTTM domain-containing protein</fullName>
    </submittedName>
</protein>
<feature type="transmembrane region" description="Helical" evidence="6">
    <location>
        <begin position="255"/>
        <end position="276"/>
    </location>
</feature>
<dbReference type="EMBL" id="JBHTBL010000001">
    <property type="protein sequence ID" value="MFC7323358.1"/>
    <property type="molecule type" value="Genomic_DNA"/>
</dbReference>
<evidence type="ECO:0000256" key="3">
    <source>
        <dbReference type="ARBA" id="ARBA00022989"/>
    </source>
</evidence>
<feature type="compositionally biased region" description="Basic and acidic residues" evidence="5">
    <location>
        <begin position="347"/>
        <end position="358"/>
    </location>
</feature>
<dbReference type="InterPro" id="IPR011020">
    <property type="entry name" value="HTTM-like"/>
</dbReference>
<keyword evidence="4 6" id="KW-0472">Membrane</keyword>
<dbReference type="GO" id="GO:0012505">
    <property type="term" value="C:endomembrane system"/>
    <property type="evidence" value="ECO:0007669"/>
    <property type="project" value="UniProtKB-SubCell"/>
</dbReference>
<dbReference type="RefSeq" id="WP_256407451.1">
    <property type="nucleotide sequence ID" value="NZ_JANHDN010000001.1"/>
</dbReference>
<evidence type="ECO:0000256" key="2">
    <source>
        <dbReference type="ARBA" id="ARBA00022692"/>
    </source>
</evidence>
<comment type="subcellular location">
    <subcellularLocation>
        <location evidence="1">Endomembrane system</location>
        <topology evidence="1">Multi-pass membrane protein</topology>
    </subcellularLocation>
</comment>
<feature type="transmembrane region" description="Helical" evidence="6">
    <location>
        <begin position="101"/>
        <end position="120"/>
    </location>
</feature>
<feature type="region of interest" description="Disordered" evidence="5">
    <location>
        <begin position="1"/>
        <end position="25"/>
    </location>
</feature>
<evidence type="ECO:0000256" key="6">
    <source>
        <dbReference type="SAM" id="Phobius"/>
    </source>
</evidence>
<evidence type="ECO:0000259" key="7">
    <source>
        <dbReference type="SMART" id="SM00752"/>
    </source>
</evidence>
<feature type="transmembrane region" description="Helical" evidence="6">
    <location>
        <begin position="366"/>
        <end position="385"/>
    </location>
</feature>
<name>A0ABD6AID6_9EURY</name>
<dbReference type="PANTHER" id="PTHR39535">
    <property type="entry name" value="SPORULATION-DELAYING PROTEIN SDPB"/>
    <property type="match status" value="1"/>
</dbReference>
<keyword evidence="3 6" id="KW-1133">Transmembrane helix</keyword>
<dbReference type="InterPro" id="IPR052964">
    <property type="entry name" value="Sporulation_signal_mat"/>
</dbReference>
<sequence length="527" mass="54443">MDEHRGRAAASNSESRVGGGPTDEGSVRRRLRAAVGARVGIDRRALAAFRVALGVVLLVDLALRARNLTAFYTDAGALPRSALAEAYPLAARLSLHALSGATWPVAALFLVAGVAAGALAVGHRSRLAAAVSLVLLASLQARNPFVLNAGDKLLVHLLAAGLFCPLGARWSVDAVRRRGSPGGGESGNGSGAPEGERFIGPASALPLAVVVVIYVANAVEKLRGTAWTGGEAVGRVFRLTYLHGPLGGLLPEAPALFSVATYGWLALLVASPLLVASAGRVRAALAGTLFAAHCSMALTLQLGVFPLISAAALLPFFPPFVWDRVEGFVGPTGARLRGLAESTPAGDPRREGPRDRSTRPLPSRALRGRAVTAVAAVLLVSLLAWNGMAVGLVDAPEPVAATAEPTEYGWDMFAPNPSSIDARLLATATTADGDAVDALYGDPVALDRPPSDARAYPTARWRKYLTLLAGDGAPARVDPLLAYLCDRSAGPAGEAVASVTVETVETDVTEGGETRVRELGTRACRSG</sequence>
<evidence type="ECO:0000313" key="8">
    <source>
        <dbReference type="EMBL" id="MFC7323358.1"/>
    </source>
</evidence>
<proteinExistence type="predicted"/>
<comment type="caution">
    <text evidence="8">The sequence shown here is derived from an EMBL/GenBank/DDBJ whole genome shotgun (WGS) entry which is preliminary data.</text>
</comment>
<feature type="transmembrane region" description="Helical" evidence="6">
    <location>
        <begin position="288"/>
        <end position="314"/>
    </location>
</feature>
<dbReference type="Proteomes" id="UP001596545">
    <property type="component" value="Unassembled WGS sequence"/>
</dbReference>
<organism evidence="8 9">
    <name type="scientific">Halorubrum rutilum</name>
    <dbReference type="NCBI Taxonomy" id="1364933"/>
    <lineage>
        <taxon>Archaea</taxon>
        <taxon>Methanobacteriati</taxon>
        <taxon>Methanobacteriota</taxon>
        <taxon>Stenosarchaea group</taxon>
        <taxon>Halobacteria</taxon>
        <taxon>Halobacteriales</taxon>
        <taxon>Haloferacaceae</taxon>
        <taxon>Halorubrum</taxon>
    </lineage>
</organism>
<feature type="transmembrane region" description="Helical" evidence="6">
    <location>
        <begin position="198"/>
        <end position="216"/>
    </location>
</feature>
<reference evidence="8 9" key="1">
    <citation type="journal article" date="2019" name="Int. J. Syst. Evol. Microbiol.">
        <title>The Global Catalogue of Microorganisms (GCM) 10K type strain sequencing project: providing services to taxonomists for standard genome sequencing and annotation.</title>
        <authorList>
            <consortium name="The Broad Institute Genomics Platform"/>
            <consortium name="The Broad Institute Genome Sequencing Center for Infectious Disease"/>
            <person name="Wu L."/>
            <person name="Ma J."/>
        </authorList>
    </citation>
    <scope>NUCLEOTIDE SEQUENCE [LARGE SCALE GENOMIC DNA]</scope>
    <source>
        <strain evidence="8 9">CGMCC 1.12554</strain>
    </source>
</reference>
<keyword evidence="9" id="KW-1185">Reference proteome</keyword>
<evidence type="ECO:0000256" key="4">
    <source>
        <dbReference type="ARBA" id="ARBA00023136"/>
    </source>
</evidence>
<keyword evidence="2 6" id="KW-0812">Transmembrane</keyword>
<dbReference type="AlphaFoldDB" id="A0ABD6AID6"/>
<evidence type="ECO:0000256" key="1">
    <source>
        <dbReference type="ARBA" id="ARBA00004127"/>
    </source>
</evidence>
<evidence type="ECO:0000256" key="5">
    <source>
        <dbReference type="SAM" id="MobiDB-lite"/>
    </source>
</evidence>
<feature type="transmembrane region" description="Helical" evidence="6">
    <location>
        <begin position="45"/>
        <end position="63"/>
    </location>
</feature>